<accession>F3L001</accession>
<evidence type="ECO:0000313" key="2">
    <source>
        <dbReference type="Proteomes" id="UP000005615"/>
    </source>
</evidence>
<dbReference type="EMBL" id="AEIG01000016">
    <property type="protein sequence ID" value="EGG30367.1"/>
    <property type="molecule type" value="Genomic_DNA"/>
</dbReference>
<proteinExistence type="predicted"/>
<evidence type="ECO:0000313" key="1">
    <source>
        <dbReference type="EMBL" id="EGG30367.1"/>
    </source>
</evidence>
<dbReference type="AlphaFoldDB" id="F3L001"/>
<reference evidence="1 2" key="1">
    <citation type="journal article" date="2011" name="J. Bacteriol.">
        <title>Genome sequence of strain IMCC3088, a proteorhodopsin-containing marine bacterium belonging to the OM60/NOR5 clade.</title>
        <authorList>
            <person name="Jang Y."/>
            <person name="Oh H.M."/>
            <person name="Kang I."/>
            <person name="Lee K."/>
            <person name="Yang S.J."/>
            <person name="Cho J.C."/>
        </authorList>
    </citation>
    <scope>NUCLEOTIDE SEQUENCE [LARGE SCALE GENOMIC DNA]</scope>
    <source>
        <strain evidence="1 2">IMCC3088</strain>
    </source>
</reference>
<protein>
    <submittedName>
        <fullName evidence="1">Uncharacterized protein</fullName>
    </submittedName>
</protein>
<comment type="caution">
    <text evidence="1">The sequence shown here is derived from an EMBL/GenBank/DDBJ whole genome shotgun (WGS) entry which is preliminary data.</text>
</comment>
<dbReference type="STRING" id="2518989.IMCC3088_613"/>
<keyword evidence="2" id="KW-1185">Reference proteome</keyword>
<gene>
    <name evidence="1" type="ORF">IMCC3088_613</name>
</gene>
<name>F3L001_9GAMM</name>
<organism evidence="1 2">
    <name type="scientific">Aequoribacter fuscus</name>
    <dbReference type="NCBI Taxonomy" id="2518989"/>
    <lineage>
        <taxon>Bacteria</taxon>
        <taxon>Pseudomonadati</taxon>
        <taxon>Pseudomonadota</taxon>
        <taxon>Gammaproteobacteria</taxon>
        <taxon>Cellvibrionales</taxon>
        <taxon>Halieaceae</taxon>
        <taxon>Aequoribacter</taxon>
    </lineage>
</organism>
<dbReference type="Proteomes" id="UP000005615">
    <property type="component" value="Unassembled WGS sequence"/>
</dbReference>
<sequence>MDDSELPARTAAERNKVLVADVLDFGTSKGATEYERRCQ</sequence>